<dbReference type="AlphaFoldDB" id="A0A9P8MZJ0"/>
<dbReference type="OrthoDB" id="5215911at2759"/>
<feature type="transmembrane region" description="Helical" evidence="5">
    <location>
        <begin position="147"/>
        <end position="168"/>
    </location>
</feature>
<dbReference type="EMBL" id="JAIZPD010000003">
    <property type="protein sequence ID" value="KAH0964918.1"/>
    <property type="molecule type" value="Genomic_DNA"/>
</dbReference>
<keyword evidence="8" id="KW-1185">Reference proteome</keyword>
<dbReference type="InterPro" id="IPR036259">
    <property type="entry name" value="MFS_trans_sf"/>
</dbReference>
<feature type="transmembrane region" description="Helical" evidence="5">
    <location>
        <begin position="117"/>
        <end position="135"/>
    </location>
</feature>
<feature type="transmembrane region" description="Helical" evidence="5">
    <location>
        <begin position="395"/>
        <end position="414"/>
    </location>
</feature>
<evidence type="ECO:0000259" key="6">
    <source>
        <dbReference type="PROSITE" id="PS50850"/>
    </source>
</evidence>
<keyword evidence="3 5" id="KW-1133">Transmembrane helix</keyword>
<comment type="caution">
    <text evidence="7">The sequence shown here is derived from an EMBL/GenBank/DDBJ whole genome shotgun (WGS) entry which is preliminary data.</text>
</comment>
<dbReference type="InterPro" id="IPR011701">
    <property type="entry name" value="MFS"/>
</dbReference>
<keyword evidence="4 5" id="KW-0472">Membrane</keyword>
<dbReference type="InterPro" id="IPR020846">
    <property type="entry name" value="MFS_dom"/>
</dbReference>
<sequence>MDSDGGVPPPGTVQLLEGHGAGKDGKVVLAPAPSDDPNDPLRWPMWRKCLNFGLLVAQTTALFTGLSIPTIFWPQMLKELPQFKQQDLANAAAVQLVGLAVGCIVFIPFSKKYGRRLVYILVMAIAAIGAWWLALMKTMADLYLSNLLIGIAGAVNQTAIAMSINDIFFIHQRGTANGAFFGAIMAGSFLTPMAAGIQGITSGWRASFASLATSMSILTVVFIVALEETKFVPAVRQTSLDDQDSMYRMDSAESDLKALAAVTELERGSQDDPMSQPPSKPSFLRGARLQLITKTDESLWKVFYFPIYSWWFPHVVFSWLQLGSSICWLVVMASVLTIVFSEPPYSFDAAGLGYMTGGQAVGSVFGAIYGGYCVDKTIIWRAKRNGGWFEPEMRLWLYPFPAIAMAAGLVIFGVSADRGMHWIVPSVGGALFAFSFGAISDISTALVLDSFPNIVSQTFVTITFFRNAISMSGPFSVTPWLERMSVSNVFIVAAIISLAINALAIPLAIWGKKARRSVASRYEYLSNQSE</sequence>
<organism evidence="7 8">
    <name type="scientific">Hirsutella rhossiliensis</name>
    <dbReference type="NCBI Taxonomy" id="111463"/>
    <lineage>
        <taxon>Eukaryota</taxon>
        <taxon>Fungi</taxon>
        <taxon>Dikarya</taxon>
        <taxon>Ascomycota</taxon>
        <taxon>Pezizomycotina</taxon>
        <taxon>Sordariomycetes</taxon>
        <taxon>Hypocreomycetidae</taxon>
        <taxon>Hypocreales</taxon>
        <taxon>Ophiocordycipitaceae</taxon>
        <taxon>Hirsutella</taxon>
    </lineage>
</organism>
<name>A0A9P8MZJ0_9HYPO</name>
<dbReference type="Proteomes" id="UP000824596">
    <property type="component" value="Unassembled WGS sequence"/>
</dbReference>
<feature type="transmembrane region" description="Helical" evidence="5">
    <location>
        <begin position="319"/>
        <end position="340"/>
    </location>
</feature>
<feature type="transmembrane region" description="Helical" evidence="5">
    <location>
        <begin position="52"/>
        <end position="72"/>
    </location>
</feature>
<proteinExistence type="predicted"/>
<evidence type="ECO:0000313" key="8">
    <source>
        <dbReference type="Proteomes" id="UP000824596"/>
    </source>
</evidence>
<dbReference type="GO" id="GO:0005886">
    <property type="term" value="C:plasma membrane"/>
    <property type="evidence" value="ECO:0007669"/>
    <property type="project" value="TreeGrafter"/>
</dbReference>
<evidence type="ECO:0000256" key="2">
    <source>
        <dbReference type="ARBA" id="ARBA00022692"/>
    </source>
</evidence>
<dbReference type="RefSeq" id="XP_044722431.1">
    <property type="nucleotide sequence ID" value="XM_044861405.1"/>
</dbReference>
<feature type="transmembrane region" description="Helical" evidence="5">
    <location>
        <begin position="206"/>
        <end position="226"/>
    </location>
</feature>
<feature type="transmembrane region" description="Helical" evidence="5">
    <location>
        <begin position="451"/>
        <end position="469"/>
    </location>
</feature>
<dbReference type="PROSITE" id="PS50850">
    <property type="entry name" value="MFS"/>
    <property type="match status" value="1"/>
</dbReference>
<keyword evidence="2 5" id="KW-0812">Transmembrane</keyword>
<gene>
    <name evidence="7" type="ORF">HRG_02934</name>
</gene>
<accession>A0A9P8MZJ0</accession>
<feature type="transmembrane region" description="Helical" evidence="5">
    <location>
        <begin position="489"/>
        <end position="511"/>
    </location>
</feature>
<dbReference type="Gene3D" id="1.20.1250.20">
    <property type="entry name" value="MFS general substrate transporter like domains"/>
    <property type="match status" value="1"/>
</dbReference>
<dbReference type="GeneID" id="68352063"/>
<evidence type="ECO:0000256" key="4">
    <source>
        <dbReference type="ARBA" id="ARBA00023136"/>
    </source>
</evidence>
<dbReference type="SUPFAM" id="SSF103473">
    <property type="entry name" value="MFS general substrate transporter"/>
    <property type="match status" value="1"/>
</dbReference>
<evidence type="ECO:0000256" key="5">
    <source>
        <dbReference type="SAM" id="Phobius"/>
    </source>
</evidence>
<protein>
    <submittedName>
        <fullName evidence="7">Major facilitator superfamily domain-containing protein</fullName>
    </submittedName>
</protein>
<evidence type="ECO:0000256" key="3">
    <source>
        <dbReference type="ARBA" id="ARBA00022989"/>
    </source>
</evidence>
<feature type="transmembrane region" description="Helical" evidence="5">
    <location>
        <begin position="420"/>
        <end position="439"/>
    </location>
</feature>
<feature type="domain" description="Major facilitator superfamily (MFS) profile" evidence="6">
    <location>
        <begin position="50"/>
        <end position="512"/>
    </location>
</feature>
<feature type="transmembrane region" description="Helical" evidence="5">
    <location>
        <begin position="180"/>
        <end position="200"/>
    </location>
</feature>
<comment type="subcellular location">
    <subcellularLocation>
        <location evidence="1">Membrane</location>
        <topology evidence="1">Multi-pass membrane protein</topology>
    </subcellularLocation>
</comment>
<evidence type="ECO:0000256" key="1">
    <source>
        <dbReference type="ARBA" id="ARBA00004141"/>
    </source>
</evidence>
<dbReference type="PANTHER" id="PTHR23502:SF50">
    <property type="entry name" value="TRANSPORTER, PUTATIVE (AFU_ORTHOLOGUE AFUA_5G00430)-RELATED"/>
    <property type="match status" value="1"/>
</dbReference>
<reference evidence="7" key="1">
    <citation type="submission" date="2021-09" db="EMBL/GenBank/DDBJ databases">
        <title>A high-quality genome of the endoparasitic fungus Hirsutella rhossiliensis with a comparison of Hirsutella genomes reveals transposable elements contributing to genome size variation.</title>
        <authorList>
            <person name="Lin R."/>
            <person name="Jiao Y."/>
            <person name="Sun X."/>
            <person name="Ling J."/>
            <person name="Xie B."/>
            <person name="Cheng X."/>
        </authorList>
    </citation>
    <scope>NUCLEOTIDE SEQUENCE</scope>
    <source>
        <strain evidence="7">HR02</strain>
    </source>
</reference>
<evidence type="ECO:0000313" key="7">
    <source>
        <dbReference type="EMBL" id="KAH0964918.1"/>
    </source>
</evidence>
<dbReference type="PANTHER" id="PTHR23502">
    <property type="entry name" value="MAJOR FACILITATOR SUPERFAMILY"/>
    <property type="match status" value="1"/>
</dbReference>
<dbReference type="GO" id="GO:0022857">
    <property type="term" value="F:transmembrane transporter activity"/>
    <property type="evidence" value="ECO:0007669"/>
    <property type="project" value="InterPro"/>
</dbReference>
<feature type="transmembrane region" description="Helical" evidence="5">
    <location>
        <begin position="352"/>
        <end position="374"/>
    </location>
</feature>
<dbReference type="Pfam" id="PF07690">
    <property type="entry name" value="MFS_1"/>
    <property type="match status" value="1"/>
</dbReference>
<feature type="transmembrane region" description="Helical" evidence="5">
    <location>
        <begin position="92"/>
        <end position="110"/>
    </location>
</feature>